<reference evidence="2" key="1">
    <citation type="submission" date="2023-06" db="EMBL/GenBank/DDBJ databases">
        <title>Robiginitalea aurantiacus sp. nov. and Algoriphagus sediminis sp. nov., isolated from coastal sediment.</title>
        <authorList>
            <person name="Zhou Z.Y."/>
            <person name="An J."/>
            <person name="Jia Y.W."/>
            <person name="Du Z.J."/>
        </authorList>
    </citation>
    <scope>NUCLEOTIDE SEQUENCE</scope>
    <source>
        <strain evidence="2">C2-7</strain>
    </source>
</reference>
<dbReference type="Pfam" id="PF01408">
    <property type="entry name" value="GFO_IDH_MocA"/>
    <property type="match status" value="1"/>
</dbReference>
<accession>A0ABT7YEV8</accession>
<name>A0ABT7YEV8_9BACT</name>
<protein>
    <submittedName>
        <fullName evidence="2">Gfo/Idh/MocA family oxidoreductase</fullName>
    </submittedName>
</protein>
<dbReference type="PANTHER" id="PTHR43377:SF6">
    <property type="entry name" value="GFO_IDH_MOCA-LIKE OXIDOREDUCTASE N-TERMINAL DOMAIN-CONTAINING PROTEIN"/>
    <property type="match status" value="1"/>
</dbReference>
<dbReference type="SUPFAM" id="SSF51735">
    <property type="entry name" value="NAD(P)-binding Rossmann-fold domains"/>
    <property type="match status" value="1"/>
</dbReference>
<dbReference type="Gene3D" id="3.30.360.10">
    <property type="entry name" value="Dihydrodipicolinate Reductase, domain 2"/>
    <property type="match status" value="1"/>
</dbReference>
<evidence type="ECO:0000313" key="2">
    <source>
        <dbReference type="EMBL" id="MDN3205057.1"/>
    </source>
</evidence>
<feature type="domain" description="Gfo/Idh/MocA-like oxidoreductase N-terminal" evidence="1">
    <location>
        <begin position="5"/>
        <end position="107"/>
    </location>
</feature>
<dbReference type="InterPro" id="IPR000683">
    <property type="entry name" value="Gfo/Idh/MocA-like_OxRdtase_N"/>
</dbReference>
<evidence type="ECO:0000313" key="3">
    <source>
        <dbReference type="Proteomes" id="UP001171916"/>
    </source>
</evidence>
<gene>
    <name evidence="2" type="ORF">QVH07_12910</name>
</gene>
<organism evidence="2 3">
    <name type="scientific">Algoriphagus sediminis</name>
    <dbReference type="NCBI Taxonomy" id="3057113"/>
    <lineage>
        <taxon>Bacteria</taxon>
        <taxon>Pseudomonadati</taxon>
        <taxon>Bacteroidota</taxon>
        <taxon>Cytophagia</taxon>
        <taxon>Cytophagales</taxon>
        <taxon>Cyclobacteriaceae</taxon>
        <taxon>Algoriphagus</taxon>
    </lineage>
</organism>
<dbReference type="RefSeq" id="WP_290000932.1">
    <property type="nucleotide sequence ID" value="NZ_JAUEPH010000005.1"/>
</dbReference>
<dbReference type="PANTHER" id="PTHR43377">
    <property type="entry name" value="BILIVERDIN REDUCTASE A"/>
    <property type="match status" value="1"/>
</dbReference>
<proteinExistence type="predicted"/>
<dbReference type="InterPro" id="IPR051450">
    <property type="entry name" value="Gfo/Idh/MocA_Oxidoreductases"/>
</dbReference>
<dbReference type="InterPro" id="IPR036291">
    <property type="entry name" value="NAD(P)-bd_dom_sf"/>
</dbReference>
<dbReference type="EMBL" id="JAUEPH010000005">
    <property type="protein sequence ID" value="MDN3205057.1"/>
    <property type="molecule type" value="Genomic_DNA"/>
</dbReference>
<evidence type="ECO:0000259" key="1">
    <source>
        <dbReference type="Pfam" id="PF01408"/>
    </source>
</evidence>
<sequence length="303" mass="34500">MNNQIGLVGCGKWGRNILRDLLLLGQNVVVIDGLEENRTKALTMGASEVWPKKTQTFIPKGWIISTPAITHYEVLKELIPDEVPIFVEKPLTCDRKQAENLLSLNRKDIFVMHNWKYHSGIQLLEKLVKTRELGELKFYKSNRCNWTSPRSDVDSVWTLIPHDITIASVMLGHFPKPKAAVVEKYNGVERGMTALLGDEIPCVLEVSNRYADKRREVRLHFSEGVAVLKDEKVNHLEIYHGNDRSKPEEIRFETRKFSGPSPLMAELEAFLGYLDKGEEPLSDLAEGVKVIQIIDELKMLANQ</sequence>
<keyword evidence="3" id="KW-1185">Reference proteome</keyword>
<comment type="caution">
    <text evidence="2">The sequence shown here is derived from an EMBL/GenBank/DDBJ whole genome shotgun (WGS) entry which is preliminary data.</text>
</comment>
<dbReference type="Proteomes" id="UP001171916">
    <property type="component" value="Unassembled WGS sequence"/>
</dbReference>
<dbReference type="Gene3D" id="3.40.50.720">
    <property type="entry name" value="NAD(P)-binding Rossmann-like Domain"/>
    <property type="match status" value="1"/>
</dbReference>